<name>A0A9L0J997_EQUAS</name>
<dbReference type="GO" id="GO:0005634">
    <property type="term" value="C:nucleus"/>
    <property type="evidence" value="ECO:0007669"/>
    <property type="project" value="Ensembl"/>
</dbReference>
<reference evidence="4" key="2">
    <citation type="submission" date="2025-08" db="UniProtKB">
        <authorList>
            <consortium name="Ensembl"/>
        </authorList>
    </citation>
    <scope>IDENTIFICATION</scope>
</reference>
<dbReference type="GO" id="GO:0050852">
    <property type="term" value="P:T cell receptor signaling pathway"/>
    <property type="evidence" value="ECO:0007669"/>
    <property type="project" value="Ensembl"/>
</dbReference>
<evidence type="ECO:0000313" key="4">
    <source>
        <dbReference type="Ensembl" id="ENSEASP00005049749.1"/>
    </source>
</evidence>
<comment type="similarity">
    <text evidence="1">Belongs to the themis family.</text>
</comment>
<dbReference type="InterPro" id="IPR025946">
    <property type="entry name" value="CABIT_dom"/>
</dbReference>
<keyword evidence="5" id="KW-1185">Reference proteome</keyword>
<reference evidence="4 5" key="1">
    <citation type="journal article" date="2020" name="Nat. Commun.">
        <title>Donkey genomes provide new insights into domestication and selection for coat color.</title>
        <authorList>
            <person name="Wang"/>
            <person name="C."/>
            <person name="Li"/>
            <person name="H."/>
            <person name="Guo"/>
            <person name="Y."/>
            <person name="Huang"/>
            <person name="J."/>
            <person name="Sun"/>
            <person name="Y."/>
            <person name="Min"/>
            <person name="J."/>
            <person name="Wang"/>
            <person name="J."/>
            <person name="Fang"/>
            <person name="X."/>
            <person name="Zhao"/>
            <person name="Z."/>
            <person name="Wang"/>
            <person name="S."/>
            <person name="Zhang"/>
            <person name="Y."/>
            <person name="Liu"/>
            <person name="Q."/>
            <person name="Jiang"/>
            <person name="Q."/>
            <person name="Wang"/>
            <person name="X."/>
            <person name="Guo"/>
            <person name="Y."/>
            <person name="Yang"/>
            <person name="C."/>
            <person name="Wang"/>
            <person name="Y."/>
            <person name="Tian"/>
            <person name="F."/>
            <person name="Zhuang"/>
            <person name="G."/>
            <person name="Fan"/>
            <person name="Y."/>
            <person name="Gao"/>
            <person name="Q."/>
            <person name="Li"/>
            <person name="Y."/>
            <person name="Ju"/>
            <person name="Z."/>
            <person name="Li"/>
            <person name="J."/>
            <person name="Li"/>
            <person name="R."/>
            <person name="Hou"/>
            <person name="M."/>
            <person name="Yang"/>
            <person name="G."/>
            <person name="Liu"/>
            <person name="G."/>
            <person name="Liu"/>
            <person name="W."/>
            <person name="Guo"/>
            <person name="J."/>
            <person name="Pan"/>
            <person name="S."/>
            <person name="Fan"/>
            <person name="G."/>
            <person name="Zhang"/>
            <person name="W."/>
            <person name="Zhang"/>
            <person name="R."/>
            <person name="Yu"/>
            <person name="J."/>
            <person name="Zhang"/>
            <person name="X."/>
            <person name="Yin"/>
            <person name="Q."/>
            <person name="Ji"/>
            <person name="C."/>
            <person name="Jin"/>
            <person name="Y."/>
            <person name="Yue"/>
            <person name="G."/>
            <person name="Liu"/>
            <person name="M."/>
            <person name="Xu"/>
            <person name="J."/>
            <person name="Liu"/>
            <person name="S."/>
            <person name="Jordana"/>
            <person name="J."/>
            <person name="Noce"/>
            <person name="A."/>
            <person name="Amills"/>
            <person name="M."/>
            <person name="Wu"/>
            <person name="D.D."/>
            <person name="Li"/>
            <person name="S."/>
            <person name="Zhou"/>
            <person name="X. and Zhong"/>
            <person name="J."/>
        </authorList>
    </citation>
    <scope>NUCLEOTIDE SEQUENCE [LARGE SCALE GENOMIC DNA]</scope>
</reference>
<feature type="compositionally biased region" description="Low complexity" evidence="2">
    <location>
        <begin position="51"/>
        <end position="68"/>
    </location>
</feature>
<dbReference type="AlphaFoldDB" id="A0A9L0J997"/>
<feature type="compositionally biased region" description="Gly residues" evidence="2">
    <location>
        <begin position="69"/>
        <end position="86"/>
    </location>
</feature>
<feature type="region of interest" description="Disordered" evidence="2">
    <location>
        <begin position="43"/>
        <end position="93"/>
    </location>
</feature>
<feature type="region of interest" description="Disordered" evidence="2">
    <location>
        <begin position="639"/>
        <end position="740"/>
    </location>
</feature>
<proteinExistence type="inferred from homology"/>
<gene>
    <name evidence="4" type="primary">THEMIS2</name>
</gene>
<dbReference type="GeneTree" id="ENSGT00530000063770"/>
<dbReference type="PANTHER" id="PTHR15215">
    <property type="entry name" value="CABIT DOMAIN-CONTAINING PROTEIN"/>
    <property type="match status" value="1"/>
</dbReference>
<evidence type="ECO:0000256" key="2">
    <source>
        <dbReference type="SAM" id="MobiDB-lite"/>
    </source>
</evidence>
<feature type="compositionally biased region" description="Low complexity" evidence="2">
    <location>
        <begin position="652"/>
        <end position="661"/>
    </location>
</feature>
<organism evidence="4 5">
    <name type="scientific">Equus asinus</name>
    <name type="common">Donkey</name>
    <name type="synonym">Equus africanus asinus</name>
    <dbReference type="NCBI Taxonomy" id="9793"/>
    <lineage>
        <taxon>Eukaryota</taxon>
        <taxon>Metazoa</taxon>
        <taxon>Chordata</taxon>
        <taxon>Craniata</taxon>
        <taxon>Vertebrata</taxon>
        <taxon>Euteleostomi</taxon>
        <taxon>Mammalia</taxon>
        <taxon>Eutheria</taxon>
        <taxon>Laurasiatheria</taxon>
        <taxon>Perissodactyla</taxon>
        <taxon>Equidae</taxon>
        <taxon>Equus</taxon>
    </lineage>
</organism>
<evidence type="ECO:0000313" key="5">
    <source>
        <dbReference type="Proteomes" id="UP000694387"/>
    </source>
</evidence>
<feature type="compositionally biased region" description="Basic and acidic residues" evidence="2">
    <location>
        <begin position="715"/>
        <end position="740"/>
    </location>
</feature>
<dbReference type="GO" id="GO:0005737">
    <property type="term" value="C:cytoplasm"/>
    <property type="evidence" value="ECO:0007669"/>
    <property type="project" value="Ensembl"/>
</dbReference>
<dbReference type="GO" id="GO:0050864">
    <property type="term" value="P:regulation of B cell activation"/>
    <property type="evidence" value="ECO:0007669"/>
    <property type="project" value="Ensembl"/>
</dbReference>
<accession>A0A9L0J997</accession>
<evidence type="ECO:0000259" key="3">
    <source>
        <dbReference type="Pfam" id="PF12736"/>
    </source>
</evidence>
<evidence type="ECO:0000256" key="1">
    <source>
        <dbReference type="ARBA" id="ARBA00006414"/>
    </source>
</evidence>
<sequence length="740" mass="81681">MLALGQSSSAKTGGLAVVSSGLIFLKKKEDKLKKKEMRKLRLGAGNRLAKSAGSGPTPSAGGSTHPAGPGWGGAGRGCRPTAGGGPFSRRHRAARTMEPVSLQDFACALDPASLPRVLRVCSGVYFQGSIYEISGNECCLSTGDLMKVTHIRLQTAVCENPGTGQTMELAPNFHGHFHPLTGPQSYGTLEELVSAATQCSKKLPICFLSTHRITTETRVVPEDQPLMLEAVEMHFRTRCARCVLDTGAHQVVLHLPLSQKGPFWEWKPGTPRTLLQVLHDPALRHLLFTCPTLPWRSLILRPKYELQAIMHMRRTIVKIPSTLEVDVEDVTASSQHIHFIQPLLLSEVLAREGPFPLLTEILEVPEGPPIFPSPWMGSFQKGQRLCIYGLASPLWRVLVSTKGRKVPRHFMVSGAYQGKLRRRPREFPTAYDLLGALQPGRPLRVVATKDYEGEGVENSGFTSLAVGDRLEVLRSGQAHGVQGRDIDVLVCQRLSDETREEEEEEFEEEAEDQEQILLPLYVSGGFVEEMSDGRRYSLEDLTAQFSLPCEVKVVAKDASHPADPLPSFPGLRLEEKITEPFLVVSLDSKPGMCFEIPPRWLDLTVVEAEGQPDQPAGSLPVATVEEVTDAFYYRLRKLPAFESQTPPPRPPKGQGLSGQKKQSGKERGVKSSQVLELQQPPLLPKAKTKTLPEVSKGRSNMYSKIPAHKKGLRLTKPDTKDRGEDDHDYEEVSDHFQKTL</sequence>
<dbReference type="Pfam" id="PF12736">
    <property type="entry name" value="CABIT"/>
    <property type="match status" value="2"/>
</dbReference>
<dbReference type="Proteomes" id="UP000694387">
    <property type="component" value="Chromosome 5"/>
</dbReference>
<feature type="domain" description="CABIT" evidence="3">
    <location>
        <begin position="114"/>
        <end position="333"/>
    </location>
</feature>
<dbReference type="Ensembl" id="ENSEAST00005069343.1">
    <property type="protein sequence ID" value="ENSEASP00005049749.1"/>
    <property type="gene ID" value="ENSEASG00005009503.2"/>
</dbReference>
<dbReference type="InterPro" id="IPR039671">
    <property type="entry name" value="THEMIS"/>
</dbReference>
<reference evidence="4" key="3">
    <citation type="submission" date="2025-09" db="UniProtKB">
        <authorList>
            <consortium name="Ensembl"/>
        </authorList>
    </citation>
    <scope>IDENTIFICATION</scope>
</reference>
<feature type="domain" description="CABIT" evidence="3">
    <location>
        <begin position="368"/>
        <end position="614"/>
    </location>
</feature>
<dbReference type="PANTHER" id="PTHR15215:SF2">
    <property type="entry name" value="PROTEIN THEMIS2"/>
    <property type="match status" value="1"/>
</dbReference>
<protein>
    <submittedName>
        <fullName evidence="4">Thymocyte selection associated family member 2</fullName>
    </submittedName>
</protein>